<dbReference type="InterPro" id="IPR011711">
    <property type="entry name" value="GntR_C"/>
</dbReference>
<dbReference type="AlphaFoldDB" id="A0A370LCR5"/>
<dbReference type="CDD" id="cd07377">
    <property type="entry name" value="WHTH_GntR"/>
    <property type="match status" value="1"/>
</dbReference>
<dbReference type="InterPro" id="IPR000524">
    <property type="entry name" value="Tscrpt_reg_HTH_GntR"/>
</dbReference>
<dbReference type="GO" id="GO:0003677">
    <property type="term" value="F:DNA binding"/>
    <property type="evidence" value="ECO:0007669"/>
    <property type="project" value="UniProtKB-KW"/>
</dbReference>
<dbReference type="Pfam" id="PF00392">
    <property type="entry name" value="GntR"/>
    <property type="match status" value="1"/>
</dbReference>
<keyword evidence="3" id="KW-0804">Transcription</keyword>
<protein>
    <submittedName>
        <fullName evidence="6">GntR family transcriptional regulator</fullName>
    </submittedName>
</protein>
<dbReference type="SUPFAM" id="SSF48008">
    <property type="entry name" value="GntR ligand-binding domain-like"/>
    <property type="match status" value="1"/>
</dbReference>
<feature type="domain" description="HTH gntR-type" evidence="5">
    <location>
        <begin position="62"/>
        <end position="129"/>
    </location>
</feature>
<evidence type="ECO:0000256" key="4">
    <source>
        <dbReference type="SAM" id="MobiDB-lite"/>
    </source>
</evidence>
<evidence type="ECO:0000259" key="5">
    <source>
        <dbReference type="PROSITE" id="PS50949"/>
    </source>
</evidence>
<dbReference type="EMBL" id="QQTP01000001">
    <property type="protein sequence ID" value="RDJ29746.1"/>
    <property type="molecule type" value="Genomic_DNA"/>
</dbReference>
<comment type="caution">
    <text evidence="6">The sequence shown here is derived from an EMBL/GenBank/DDBJ whole genome shotgun (WGS) entry which is preliminary data.</text>
</comment>
<evidence type="ECO:0000313" key="6">
    <source>
        <dbReference type="EMBL" id="RDJ29746.1"/>
    </source>
</evidence>
<organism evidence="6 7">
    <name type="scientific">Bosea caraganae</name>
    <dbReference type="NCBI Taxonomy" id="2763117"/>
    <lineage>
        <taxon>Bacteria</taxon>
        <taxon>Pseudomonadati</taxon>
        <taxon>Pseudomonadota</taxon>
        <taxon>Alphaproteobacteria</taxon>
        <taxon>Hyphomicrobiales</taxon>
        <taxon>Boseaceae</taxon>
        <taxon>Bosea</taxon>
    </lineage>
</organism>
<keyword evidence="1" id="KW-0805">Transcription regulation</keyword>
<dbReference type="Gene3D" id="1.10.10.10">
    <property type="entry name" value="Winged helix-like DNA-binding domain superfamily/Winged helix DNA-binding domain"/>
    <property type="match status" value="1"/>
</dbReference>
<proteinExistence type="predicted"/>
<evidence type="ECO:0000256" key="2">
    <source>
        <dbReference type="ARBA" id="ARBA00023125"/>
    </source>
</evidence>
<dbReference type="SUPFAM" id="SSF46785">
    <property type="entry name" value="Winged helix' DNA-binding domain"/>
    <property type="match status" value="1"/>
</dbReference>
<dbReference type="Proteomes" id="UP000255207">
    <property type="component" value="Unassembled WGS sequence"/>
</dbReference>
<keyword evidence="7" id="KW-1185">Reference proteome</keyword>
<accession>A0A370LCR5</accession>
<reference evidence="7" key="1">
    <citation type="submission" date="2018-07" db="EMBL/GenBank/DDBJ databases">
        <authorList>
            <person name="Safronova V.I."/>
            <person name="Chirak E.R."/>
            <person name="Sazanova A.L."/>
        </authorList>
    </citation>
    <scope>NUCLEOTIDE SEQUENCE [LARGE SCALE GENOMIC DNA]</scope>
    <source>
        <strain evidence="7">RCAM04685</strain>
    </source>
</reference>
<sequence length="310" mass="34553">MGEAARAVAVTTPVAAINACSNISHNDEHRETLDSSAGCAYFRRLQRGLAALSDQAELSVSKTLGEDVYRRLRSDLLSGRLKPGQRLPFRNLSATYSVGIAPLREAMSRLASEQLVDFEGQRGFTVAAVEAGDLLELAKLRVQLYVDALERAIRRGDDAWECEMLVAFHMLEKCPRPKNDGSDGDYDEWERRHERFHNSLISACGSRWLIKFCQTLSEQYGRYRRYVTLEMSASEAYWTRVQADHKKLLDQTLARNVEAAVEAAREHLEANIQQLLALYDERSLGEASAPPGAKKAVKGAAPKRAAKMPA</sequence>
<dbReference type="InterPro" id="IPR036388">
    <property type="entry name" value="WH-like_DNA-bd_sf"/>
</dbReference>
<feature type="region of interest" description="Disordered" evidence="4">
    <location>
        <begin position="286"/>
        <end position="310"/>
    </location>
</feature>
<dbReference type="Gene3D" id="1.20.120.530">
    <property type="entry name" value="GntR ligand-binding domain-like"/>
    <property type="match status" value="1"/>
</dbReference>
<evidence type="ECO:0000313" key="7">
    <source>
        <dbReference type="Proteomes" id="UP000255207"/>
    </source>
</evidence>
<dbReference type="SMART" id="SM00895">
    <property type="entry name" value="FCD"/>
    <property type="match status" value="1"/>
</dbReference>
<feature type="compositionally biased region" description="Low complexity" evidence="4">
    <location>
        <begin position="287"/>
        <end position="303"/>
    </location>
</feature>
<dbReference type="SMART" id="SM00345">
    <property type="entry name" value="HTH_GNTR"/>
    <property type="match status" value="1"/>
</dbReference>
<dbReference type="Pfam" id="PF07729">
    <property type="entry name" value="FCD"/>
    <property type="match status" value="1"/>
</dbReference>
<evidence type="ECO:0000256" key="3">
    <source>
        <dbReference type="ARBA" id="ARBA00023163"/>
    </source>
</evidence>
<keyword evidence="2" id="KW-0238">DNA-binding</keyword>
<gene>
    <name evidence="6" type="ORF">DWE98_04235</name>
</gene>
<name>A0A370LCR5_9HYPH</name>
<dbReference type="InterPro" id="IPR036390">
    <property type="entry name" value="WH_DNA-bd_sf"/>
</dbReference>
<evidence type="ECO:0000256" key="1">
    <source>
        <dbReference type="ARBA" id="ARBA00023015"/>
    </source>
</evidence>
<dbReference type="GO" id="GO:0003700">
    <property type="term" value="F:DNA-binding transcription factor activity"/>
    <property type="evidence" value="ECO:0007669"/>
    <property type="project" value="InterPro"/>
</dbReference>
<dbReference type="PANTHER" id="PTHR43537:SF20">
    <property type="entry name" value="HTH-TYPE TRANSCRIPTIONAL REPRESSOR GLAR"/>
    <property type="match status" value="1"/>
</dbReference>
<dbReference type="InterPro" id="IPR008920">
    <property type="entry name" value="TF_FadR/GntR_C"/>
</dbReference>
<dbReference type="PANTHER" id="PTHR43537">
    <property type="entry name" value="TRANSCRIPTIONAL REGULATOR, GNTR FAMILY"/>
    <property type="match status" value="1"/>
</dbReference>
<dbReference type="PROSITE" id="PS50949">
    <property type="entry name" value="HTH_GNTR"/>
    <property type="match status" value="1"/>
</dbReference>